<keyword evidence="3" id="KW-1185">Reference proteome</keyword>
<dbReference type="InterPro" id="IPR002562">
    <property type="entry name" value="3'-5'_exonuclease_dom"/>
</dbReference>
<evidence type="ECO:0000259" key="1">
    <source>
        <dbReference type="Pfam" id="PF01612"/>
    </source>
</evidence>
<dbReference type="GO" id="GO:0003676">
    <property type="term" value="F:nucleic acid binding"/>
    <property type="evidence" value="ECO:0007669"/>
    <property type="project" value="InterPro"/>
</dbReference>
<dbReference type="SUPFAM" id="SSF53098">
    <property type="entry name" value="Ribonuclease H-like"/>
    <property type="match status" value="1"/>
</dbReference>
<dbReference type="Pfam" id="PF01612">
    <property type="entry name" value="DNA_pol_A_exo1"/>
    <property type="match status" value="1"/>
</dbReference>
<evidence type="ECO:0000313" key="3">
    <source>
        <dbReference type="Proteomes" id="UP000240883"/>
    </source>
</evidence>
<name>A0A2T2P6G1_CORCC</name>
<organism evidence="2 3">
    <name type="scientific">Corynespora cassiicola Philippines</name>
    <dbReference type="NCBI Taxonomy" id="1448308"/>
    <lineage>
        <taxon>Eukaryota</taxon>
        <taxon>Fungi</taxon>
        <taxon>Dikarya</taxon>
        <taxon>Ascomycota</taxon>
        <taxon>Pezizomycotina</taxon>
        <taxon>Dothideomycetes</taxon>
        <taxon>Pleosporomycetidae</taxon>
        <taxon>Pleosporales</taxon>
        <taxon>Corynesporascaceae</taxon>
        <taxon>Corynespora</taxon>
    </lineage>
</organism>
<dbReference type="GO" id="GO:0006139">
    <property type="term" value="P:nucleobase-containing compound metabolic process"/>
    <property type="evidence" value="ECO:0007669"/>
    <property type="project" value="InterPro"/>
</dbReference>
<dbReference type="Gene3D" id="3.30.420.10">
    <property type="entry name" value="Ribonuclease H-like superfamily/Ribonuclease H"/>
    <property type="match status" value="1"/>
</dbReference>
<dbReference type="PANTHER" id="PTHR43040">
    <property type="entry name" value="RIBONUCLEASE D"/>
    <property type="match status" value="1"/>
</dbReference>
<dbReference type="OrthoDB" id="26838at2759"/>
<dbReference type="GO" id="GO:0008408">
    <property type="term" value="F:3'-5' exonuclease activity"/>
    <property type="evidence" value="ECO:0007669"/>
    <property type="project" value="InterPro"/>
</dbReference>
<dbReference type="STRING" id="1448308.A0A2T2P6G1"/>
<sequence>KEMQTEVVDTMEDIRALVDVLVEKNQGRLSNSPPIMYIDIEGKDLCREGTMSIFTLLLCTGMEISNTRAYLIDVHVLGEHAFNTAGSKQKTLKDILQDGMIKKVFFDVRNDSDALFAHFDVALRGVEDVQLMESATRQTTPSRMFVSGLTKCIEQNLAPALFGNRMAAWKLAKQKGEQLFMTAKGGSYEVFNQRPMPAALIAYCVGDVQCLPKL</sequence>
<proteinExistence type="predicted"/>
<feature type="domain" description="3'-5' exonuclease" evidence="1">
    <location>
        <begin position="37"/>
        <end position="211"/>
    </location>
</feature>
<gene>
    <name evidence="2" type="ORF">BS50DRAFT_475485</name>
</gene>
<dbReference type="AlphaFoldDB" id="A0A2T2P6G1"/>
<feature type="non-terminal residue" evidence="2">
    <location>
        <position position="1"/>
    </location>
</feature>
<dbReference type="EMBL" id="KZ678129">
    <property type="protein sequence ID" value="PSN72918.1"/>
    <property type="molecule type" value="Genomic_DNA"/>
</dbReference>
<dbReference type="Proteomes" id="UP000240883">
    <property type="component" value="Unassembled WGS sequence"/>
</dbReference>
<protein>
    <recommendedName>
        <fullName evidence="1">3'-5' exonuclease domain-containing protein</fullName>
    </recommendedName>
</protein>
<reference evidence="2 3" key="1">
    <citation type="journal article" date="2018" name="Front. Microbiol.">
        <title>Genome-Wide Analysis of Corynespora cassiicola Leaf Fall Disease Putative Effectors.</title>
        <authorList>
            <person name="Lopez D."/>
            <person name="Ribeiro S."/>
            <person name="Label P."/>
            <person name="Fumanal B."/>
            <person name="Venisse J.S."/>
            <person name="Kohler A."/>
            <person name="de Oliveira R.R."/>
            <person name="Labutti K."/>
            <person name="Lipzen A."/>
            <person name="Lail K."/>
            <person name="Bauer D."/>
            <person name="Ohm R.A."/>
            <person name="Barry K.W."/>
            <person name="Spatafora J."/>
            <person name="Grigoriev I.V."/>
            <person name="Martin F.M."/>
            <person name="Pujade-Renaud V."/>
        </authorList>
    </citation>
    <scope>NUCLEOTIDE SEQUENCE [LARGE SCALE GENOMIC DNA]</scope>
    <source>
        <strain evidence="2 3">Philippines</strain>
    </source>
</reference>
<dbReference type="InterPro" id="IPR012337">
    <property type="entry name" value="RNaseH-like_sf"/>
</dbReference>
<dbReference type="InterPro" id="IPR036397">
    <property type="entry name" value="RNaseH_sf"/>
</dbReference>
<evidence type="ECO:0000313" key="2">
    <source>
        <dbReference type="EMBL" id="PSN72918.1"/>
    </source>
</evidence>
<dbReference type="PANTHER" id="PTHR43040:SF1">
    <property type="entry name" value="RIBONUCLEASE D"/>
    <property type="match status" value="1"/>
</dbReference>
<feature type="non-terminal residue" evidence="2">
    <location>
        <position position="214"/>
    </location>
</feature>
<accession>A0A2T2P6G1</accession>